<evidence type="ECO:0000313" key="2">
    <source>
        <dbReference type="Proteomes" id="UP000683428"/>
    </source>
</evidence>
<accession>A0A975SNA6</accession>
<evidence type="ECO:0000313" key="1">
    <source>
        <dbReference type="EMBL" id="QWT49492.1"/>
    </source>
</evidence>
<keyword evidence="2" id="KW-1185">Reference proteome</keyword>
<dbReference type="AlphaFoldDB" id="A0A975SNA6"/>
<protein>
    <submittedName>
        <fullName evidence="1">Uncharacterized protein</fullName>
    </submittedName>
</protein>
<organism evidence="1 2">
    <name type="scientific">Azospira inquinata</name>
    <dbReference type="NCBI Taxonomy" id="2785627"/>
    <lineage>
        <taxon>Bacteria</taxon>
        <taxon>Pseudomonadati</taxon>
        <taxon>Pseudomonadota</taxon>
        <taxon>Betaproteobacteria</taxon>
        <taxon>Rhodocyclales</taxon>
        <taxon>Rhodocyclaceae</taxon>
        <taxon>Azospira</taxon>
    </lineage>
</organism>
<reference evidence="1" key="1">
    <citation type="submission" date="2020-11" db="EMBL/GenBank/DDBJ databases">
        <title>Azospira inquinata sp. nov.</title>
        <authorList>
            <person name="Moe W.M."/>
            <person name="Mikes M.C."/>
        </authorList>
    </citation>
    <scope>NUCLEOTIDE SEQUENCE</scope>
    <source>
        <strain evidence="1">Azo-3</strain>
    </source>
</reference>
<dbReference type="RefSeq" id="WP_216126863.1">
    <property type="nucleotide sequence ID" value="NZ_CP064782.1"/>
</dbReference>
<name>A0A975SNA6_9RHOO</name>
<dbReference type="KEGG" id="aiq:Azoinq_02420"/>
<sequence>MLTLQDCLDFCDMERGEIDAIACHEHIPPVVAVELCDTLLHSPEGLCNLHAMFLENIENALAHGEGARAQALTCQYRHFQATHPLPLP</sequence>
<dbReference type="EMBL" id="CP064782">
    <property type="protein sequence ID" value="QWT49492.1"/>
    <property type="molecule type" value="Genomic_DNA"/>
</dbReference>
<proteinExistence type="predicted"/>
<dbReference type="Proteomes" id="UP000683428">
    <property type="component" value="Chromosome"/>
</dbReference>
<gene>
    <name evidence="1" type="ORF">Azoinq_02420</name>
</gene>